<keyword evidence="8" id="KW-1185">Reference proteome</keyword>
<evidence type="ECO:0000256" key="6">
    <source>
        <dbReference type="SAM" id="Phobius"/>
    </source>
</evidence>
<evidence type="ECO:0008006" key="9">
    <source>
        <dbReference type="Google" id="ProtNLM"/>
    </source>
</evidence>
<dbReference type="GO" id="GO:0071944">
    <property type="term" value="C:cell periphery"/>
    <property type="evidence" value="ECO:0007669"/>
    <property type="project" value="UniProtKB-ARBA"/>
</dbReference>
<dbReference type="Proteomes" id="UP000646827">
    <property type="component" value="Unassembled WGS sequence"/>
</dbReference>
<name>A0A8H7S341_9FUNG</name>
<feature type="region of interest" description="Disordered" evidence="5">
    <location>
        <begin position="277"/>
        <end position="302"/>
    </location>
</feature>
<keyword evidence="4 6" id="KW-0472">Membrane</keyword>
<evidence type="ECO:0000256" key="2">
    <source>
        <dbReference type="ARBA" id="ARBA00022692"/>
    </source>
</evidence>
<evidence type="ECO:0000313" key="7">
    <source>
        <dbReference type="EMBL" id="KAG2220887.1"/>
    </source>
</evidence>
<comment type="caution">
    <text evidence="7">The sequence shown here is derived from an EMBL/GenBank/DDBJ whole genome shotgun (WGS) entry which is preliminary data.</text>
</comment>
<dbReference type="PANTHER" id="PTHR15549:SF26">
    <property type="entry name" value="AXIAL BUDDING PATTERN PROTEIN 2-RELATED"/>
    <property type="match status" value="1"/>
</dbReference>
<reference evidence="7 8" key="1">
    <citation type="submission" date="2020-12" db="EMBL/GenBank/DDBJ databases">
        <title>Metabolic potential, ecology and presence of endohyphal bacteria is reflected in genomic diversity of Mucoromycotina.</title>
        <authorList>
            <person name="Muszewska A."/>
            <person name="Okrasinska A."/>
            <person name="Steczkiewicz K."/>
            <person name="Drgas O."/>
            <person name="Orlowska M."/>
            <person name="Perlinska-Lenart U."/>
            <person name="Aleksandrzak-Piekarczyk T."/>
            <person name="Szatraj K."/>
            <person name="Zielenkiewicz U."/>
            <person name="Pilsyk S."/>
            <person name="Malc E."/>
            <person name="Mieczkowski P."/>
            <person name="Kruszewska J.S."/>
            <person name="Biernat P."/>
            <person name="Pawlowska J."/>
        </authorList>
    </citation>
    <scope>NUCLEOTIDE SEQUENCE [LARGE SCALE GENOMIC DNA]</scope>
    <source>
        <strain evidence="7 8">CBS 142.35</strain>
    </source>
</reference>
<dbReference type="Gene3D" id="2.120.10.80">
    <property type="entry name" value="Kelch-type beta propeller"/>
    <property type="match status" value="1"/>
</dbReference>
<evidence type="ECO:0000256" key="1">
    <source>
        <dbReference type="ARBA" id="ARBA00004167"/>
    </source>
</evidence>
<dbReference type="InterPro" id="IPR015915">
    <property type="entry name" value="Kelch-typ_b-propeller"/>
</dbReference>
<accession>A0A8H7S341</accession>
<evidence type="ECO:0000256" key="5">
    <source>
        <dbReference type="SAM" id="MobiDB-lite"/>
    </source>
</evidence>
<evidence type="ECO:0000256" key="4">
    <source>
        <dbReference type="ARBA" id="ARBA00023136"/>
    </source>
</evidence>
<sequence>MEVIPNQNTIFMHGGGISSLVLTRYKAAYINTTDINAGWKEISPAQRGSRVQTQSAILGPDNSTIYIWGGMSFRKKKCVTKLYFIKRNTWTGDMETGDEIYPRQMYTFNVANWQWGTGSLAAAGYTYAKPVLVGISIYYLGGYTTASNKRSENPMDSVLLYNTDTGAWQTQGIGGSITPSTRIRHTSQVQERLFYLAGKIQKSVITKFIDTDLLALEKLHALVRSTVVAGDYLFVMFGAVNNDNPATAYFSLSNEVRVMDINKWSWVTSVSALTPEARSTTANNGGDSKDSGSQGNNTDGSSQFSVSTGTIVGIVVGAVAGLAIIAGLLIFFFIRRRKNRKLEEKDYNYNNDRMPPNEKEHSQRNGSTSHPSSKDQHIPLIIQGQPPVFHRTEKPDGLLSVNRDRDVEYSLPPAMVKSVKPDAGV</sequence>
<dbReference type="PANTHER" id="PTHR15549">
    <property type="entry name" value="PAIRED IMMUNOGLOBULIN-LIKE TYPE 2 RECEPTOR"/>
    <property type="match status" value="1"/>
</dbReference>
<feature type="transmembrane region" description="Helical" evidence="6">
    <location>
        <begin position="311"/>
        <end position="334"/>
    </location>
</feature>
<keyword evidence="2 6" id="KW-0812">Transmembrane</keyword>
<evidence type="ECO:0000256" key="3">
    <source>
        <dbReference type="ARBA" id="ARBA00022989"/>
    </source>
</evidence>
<dbReference type="OrthoDB" id="2363417at2759"/>
<dbReference type="AlphaFoldDB" id="A0A8H7S341"/>
<proteinExistence type="predicted"/>
<dbReference type="SUPFAM" id="SSF117281">
    <property type="entry name" value="Kelch motif"/>
    <property type="match status" value="1"/>
</dbReference>
<dbReference type="InterPro" id="IPR051694">
    <property type="entry name" value="Immunoregulatory_rcpt-like"/>
</dbReference>
<gene>
    <name evidence="7" type="ORF">INT45_004055</name>
</gene>
<dbReference type="EMBL" id="JAEPRB010000126">
    <property type="protein sequence ID" value="KAG2220887.1"/>
    <property type="molecule type" value="Genomic_DNA"/>
</dbReference>
<comment type="subcellular location">
    <subcellularLocation>
        <location evidence="1">Membrane</location>
        <topology evidence="1">Single-pass membrane protein</topology>
    </subcellularLocation>
</comment>
<dbReference type="GO" id="GO:0016020">
    <property type="term" value="C:membrane"/>
    <property type="evidence" value="ECO:0007669"/>
    <property type="project" value="UniProtKB-SubCell"/>
</dbReference>
<protein>
    <recommendedName>
        <fullName evidence="9">Kelch repeat protein</fullName>
    </recommendedName>
</protein>
<dbReference type="CDD" id="cd12087">
    <property type="entry name" value="TM_EGFR-like"/>
    <property type="match status" value="1"/>
</dbReference>
<keyword evidence="3 6" id="KW-1133">Transmembrane helix</keyword>
<feature type="region of interest" description="Disordered" evidence="5">
    <location>
        <begin position="346"/>
        <end position="379"/>
    </location>
</feature>
<organism evidence="7 8">
    <name type="scientific">Circinella minor</name>
    <dbReference type="NCBI Taxonomy" id="1195481"/>
    <lineage>
        <taxon>Eukaryota</taxon>
        <taxon>Fungi</taxon>
        <taxon>Fungi incertae sedis</taxon>
        <taxon>Mucoromycota</taxon>
        <taxon>Mucoromycotina</taxon>
        <taxon>Mucoromycetes</taxon>
        <taxon>Mucorales</taxon>
        <taxon>Lichtheimiaceae</taxon>
        <taxon>Circinella</taxon>
    </lineage>
</organism>
<evidence type="ECO:0000313" key="8">
    <source>
        <dbReference type="Proteomes" id="UP000646827"/>
    </source>
</evidence>